<dbReference type="EMBL" id="KL363188">
    <property type="protein sequence ID" value="KFD57540.1"/>
    <property type="molecule type" value="Genomic_DNA"/>
</dbReference>
<dbReference type="Proteomes" id="UP000030758">
    <property type="component" value="Unassembled WGS sequence"/>
</dbReference>
<evidence type="ECO:0000313" key="2">
    <source>
        <dbReference type="EMBL" id="KFD57540.1"/>
    </source>
</evidence>
<keyword evidence="1" id="KW-1133">Transmembrane helix</keyword>
<proteinExistence type="predicted"/>
<sequence length="61" mass="7232">MLVSNFFRSQCTKDAQDVNHLVNLNTLRWGFMVFMPLPYIFFKRRDPEFSYSVLGNLVKLS</sequence>
<dbReference type="EMBL" id="KL367549">
    <property type="protein sequence ID" value="KFD64834.1"/>
    <property type="molecule type" value="Genomic_DNA"/>
</dbReference>
<accession>A0A085N5T8</accession>
<gene>
    <name evidence="2" type="ORF">M513_01643</name>
    <name evidence="3" type="ORF">M514_01643</name>
</gene>
<evidence type="ECO:0000313" key="3">
    <source>
        <dbReference type="EMBL" id="KFD64834.1"/>
    </source>
</evidence>
<keyword evidence="1" id="KW-0812">Transmembrane</keyword>
<organism evidence="3">
    <name type="scientific">Trichuris suis</name>
    <name type="common">pig whipworm</name>
    <dbReference type="NCBI Taxonomy" id="68888"/>
    <lineage>
        <taxon>Eukaryota</taxon>
        <taxon>Metazoa</taxon>
        <taxon>Ecdysozoa</taxon>
        <taxon>Nematoda</taxon>
        <taxon>Enoplea</taxon>
        <taxon>Dorylaimia</taxon>
        <taxon>Trichinellida</taxon>
        <taxon>Trichuridae</taxon>
        <taxon>Trichuris</taxon>
    </lineage>
</organism>
<evidence type="ECO:0000256" key="1">
    <source>
        <dbReference type="SAM" id="Phobius"/>
    </source>
</evidence>
<reference evidence="3 4" key="1">
    <citation type="journal article" date="2014" name="Nat. Genet.">
        <title>Genome and transcriptome of the porcine whipworm Trichuris suis.</title>
        <authorList>
            <person name="Jex A.R."/>
            <person name="Nejsum P."/>
            <person name="Schwarz E.M."/>
            <person name="Hu L."/>
            <person name="Young N.D."/>
            <person name="Hall R.S."/>
            <person name="Korhonen P.K."/>
            <person name="Liao S."/>
            <person name="Thamsborg S."/>
            <person name="Xia J."/>
            <person name="Xu P."/>
            <person name="Wang S."/>
            <person name="Scheerlinck J.P."/>
            <person name="Hofmann A."/>
            <person name="Sternberg P.W."/>
            <person name="Wang J."/>
            <person name="Gasser R.B."/>
        </authorList>
    </citation>
    <scope>NUCLEOTIDE SEQUENCE [LARGE SCALE GENOMIC DNA]</scope>
    <source>
        <strain evidence="3">DCEP-RM93F</strain>
        <strain evidence="2">DCEP-RM93M</strain>
    </source>
</reference>
<keyword evidence="4" id="KW-1185">Reference proteome</keyword>
<protein>
    <submittedName>
        <fullName evidence="3">Uncharacterized protein</fullName>
    </submittedName>
</protein>
<dbReference type="AlphaFoldDB" id="A0A085N5T8"/>
<dbReference type="Proteomes" id="UP000030764">
    <property type="component" value="Unassembled WGS sequence"/>
</dbReference>
<evidence type="ECO:0000313" key="4">
    <source>
        <dbReference type="Proteomes" id="UP000030764"/>
    </source>
</evidence>
<name>A0A085N5T8_9BILA</name>
<keyword evidence="1" id="KW-0472">Membrane</keyword>
<feature type="transmembrane region" description="Helical" evidence="1">
    <location>
        <begin position="26"/>
        <end position="42"/>
    </location>
</feature>